<comment type="catalytic activity">
    <reaction evidence="10 11">
        <text>L-glutamyl-tRNA(Gln) + L-glutamine + ATP + H2O = L-glutaminyl-tRNA(Gln) + L-glutamate + ADP + phosphate + H(+)</text>
        <dbReference type="Rhea" id="RHEA:17521"/>
        <dbReference type="Rhea" id="RHEA-COMP:9681"/>
        <dbReference type="Rhea" id="RHEA-COMP:9684"/>
        <dbReference type="ChEBI" id="CHEBI:15377"/>
        <dbReference type="ChEBI" id="CHEBI:15378"/>
        <dbReference type="ChEBI" id="CHEBI:29985"/>
        <dbReference type="ChEBI" id="CHEBI:30616"/>
        <dbReference type="ChEBI" id="CHEBI:43474"/>
        <dbReference type="ChEBI" id="CHEBI:58359"/>
        <dbReference type="ChEBI" id="CHEBI:78520"/>
        <dbReference type="ChEBI" id="CHEBI:78521"/>
        <dbReference type="ChEBI" id="CHEBI:456216"/>
        <dbReference type="EC" id="6.3.5.7"/>
    </reaction>
</comment>
<evidence type="ECO:0000256" key="9">
    <source>
        <dbReference type="ARBA" id="ARBA00022917"/>
    </source>
</evidence>
<comment type="function">
    <text evidence="11">Allows the formation of correctly charged Gln-tRNA(Gln) through the transamidation of misacylated Glu-tRNA(Gln) in organisms which lack glutaminyl-tRNA synthetase. The reaction takes place in the presence of glutamine and ATP through an activated gamma-phospho-Glu-tRNA(Gln).</text>
</comment>
<evidence type="ECO:0000259" key="12">
    <source>
        <dbReference type="Pfam" id="PF01425"/>
    </source>
</evidence>
<dbReference type="NCBIfam" id="TIGR00132">
    <property type="entry name" value="gatA"/>
    <property type="match status" value="1"/>
</dbReference>
<feature type="active site" description="Charge relay system" evidence="11">
    <location>
        <position position="159"/>
    </location>
</feature>
<reference evidence="14" key="1">
    <citation type="journal article" date="2019" name="Int. J. Syst. Evol. Microbiol.">
        <title>The Global Catalogue of Microorganisms (GCM) 10K type strain sequencing project: providing services to taxonomists for standard genome sequencing and annotation.</title>
        <authorList>
            <consortium name="The Broad Institute Genomics Platform"/>
            <consortium name="The Broad Institute Genome Sequencing Center for Infectious Disease"/>
            <person name="Wu L."/>
            <person name="Ma J."/>
        </authorList>
    </citation>
    <scope>NUCLEOTIDE SEQUENCE [LARGE SCALE GENOMIC DNA]</scope>
    <source>
        <strain evidence="14">JCM 17706</strain>
    </source>
</reference>
<proteinExistence type="inferred from homology"/>
<dbReference type="Proteomes" id="UP001501525">
    <property type="component" value="Unassembled WGS sequence"/>
</dbReference>
<evidence type="ECO:0000313" key="14">
    <source>
        <dbReference type="Proteomes" id="UP001501525"/>
    </source>
</evidence>
<comment type="similarity">
    <text evidence="2 11">Belongs to the amidase family. GatA subfamily.</text>
</comment>
<comment type="subunit">
    <text evidence="3 11">Heterotrimer of A, B and C subunits.</text>
</comment>
<name>A0ABP9MBF2_9HYPH</name>
<keyword evidence="14" id="KW-1185">Reference proteome</keyword>
<gene>
    <name evidence="11 13" type="primary">gatA</name>
    <name evidence="13" type="ORF">GCM10023260_01140</name>
</gene>
<evidence type="ECO:0000256" key="11">
    <source>
        <dbReference type="HAMAP-Rule" id="MF_00120"/>
    </source>
</evidence>
<dbReference type="SUPFAM" id="SSF75304">
    <property type="entry name" value="Amidase signature (AS) enzymes"/>
    <property type="match status" value="1"/>
</dbReference>
<evidence type="ECO:0000256" key="8">
    <source>
        <dbReference type="ARBA" id="ARBA00022840"/>
    </source>
</evidence>
<dbReference type="EC" id="6.3.5.7" evidence="4 11"/>
<dbReference type="PANTHER" id="PTHR11895:SF151">
    <property type="entry name" value="GLUTAMYL-TRNA(GLN) AMIDOTRANSFERASE SUBUNIT A"/>
    <property type="match status" value="1"/>
</dbReference>
<feature type="active site" description="Acyl-ester intermediate" evidence="11">
    <location>
        <position position="183"/>
    </location>
</feature>
<evidence type="ECO:0000313" key="13">
    <source>
        <dbReference type="EMBL" id="GAA5094196.1"/>
    </source>
</evidence>
<dbReference type="Gene3D" id="3.90.1300.10">
    <property type="entry name" value="Amidase signature (AS) domain"/>
    <property type="match status" value="1"/>
</dbReference>
<accession>A0ABP9MBF2</accession>
<keyword evidence="6 11" id="KW-0436">Ligase</keyword>
<dbReference type="EMBL" id="BAABIY010000002">
    <property type="protein sequence ID" value="GAA5094196.1"/>
    <property type="molecule type" value="Genomic_DNA"/>
</dbReference>
<dbReference type="InterPro" id="IPR000120">
    <property type="entry name" value="Amidase"/>
</dbReference>
<evidence type="ECO:0000256" key="10">
    <source>
        <dbReference type="ARBA" id="ARBA00047407"/>
    </source>
</evidence>
<evidence type="ECO:0000256" key="7">
    <source>
        <dbReference type="ARBA" id="ARBA00022741"/>
    </source>
</evidence>
<evidence type="ECO:0000256" key="5">
    <source>
        <dbReference type="ARBA" id="ARBA00014428"/>
    </source>
</evidence>
<dbReference type="InterPro" id="IPR023631">
    <property type="entry name" value="Amidase_dom"/>
</dbReference>
<feature type="active site" description="Charge relay system" evidence="11">
    <location>
        <position position="79"/>
    </location>
</feature>
<evidence type="ECO:0000256" key="2">
    <source>
        <dbReference type="ARBA" id="ARBA00008069"/>
    </source>
</evidence>
<sequence>MTDLTILTIAQARNALIKKEFTATELTESYLKAIELANPTLNVYVEITAEQARKMAVESESRLAKGQGGILEGIPLGIKDLFATYGVHTQACSHILDNFKPHYESTVTANLWQDGAIMLGKLNMDEFAMGSSNETSYYGPVMSPWRKKGSHEKLVPGGSSGGSAAAVAAGLCAGATATDTGGSIRQPAAFTGTVGIKPTYGRCSRWGIIAFASSLDQAGPIGRDVRDCAILLQSMASFDEKDSTSVNLPVPDYENYLGQSIKGMRIGIPKEYHMEGMSSEIIELWQKGMSWLKEAGAEICDISLPHTKYALPAYYIVAPAEASSNLARYDGVRFGLRIPGKDVIEMYENTRAAGFGDEVKRRILVGTYVLSSGYYDAYYLKAQKVRTLVKRDFDECFASGVDAILTPATPTAAFGIADEKIKNDAVAMYLNDIFTVPVNMAGLPSISVPAGLSSNGLPLGLQLIGKPFAEEIIFQIAYVIEQAAGTFFPEKWWI</sequence>
<dbReference type="HAMAP" id="MF_00120">
    <property type="entry name" value="GatA"/>
    <property type="match status" value="1"/>
</dbReference>
<dbReference type="Pfam" id="PF01425">
    <property type="entry name" value="Amidase"/>
    <property type="match status" value="1"/>
</dbReference>
<dbReference type="PROSITE" id="PS00571">
    <property type="entry name" value="AMIDASES"/>
    <property type="match status" value="1"/>
</dbReference>
<dbReference type="InterPro" id="IPR020556">
    <property type="entry name" value="Amidase_CS"/>
</dbReference>
<comment type="caution">
    <text evidence="13">The sequence shown here is derived from an EMBL/GenBank/DDBJ whole genome shotgun (WGS) entry which is preliminary data.</text>
</comment>
<keyword evidence="7 11" id="KW-0547">Nucleotide-binding</keyword>
<keyword evidence="8 11" id="KW-0067">ATP-binding</keyword>
<evidence type="ECO:0000256" key="1">
    <source>
        <dbReference type="ARBA" id="ARBA00003871"/>
    </source>
</evidence>
<protein>
    <recommendedName>
        <fullName evidence="5 11">Glutamyl-tRNA(Gln) amidotransferase subunit A</fullName>
        <shortName evidence="11">Glu-ADT subunit A</shortName>
        <ecNumber evidence="4 11">6.3.5.7</ecNumber>
    </recommendedName>
</protein>
<dbReference type="InterPro" id="IPR036928">
    <property type="entry name" value="AS_sf"/>
</dbReference>
<evidence type="ECO:0000256" key="3">
    <source>
        <dbReference type="ARBA" id="ARBA00011123"/>
    </source>
</evidence>
<evidence type="ECO:0000256" key="6">
    <source>
        <dbReference type="ARBA" id="ARBA00022598"/>
    </source>
</evidence>
<comment type="function">
    <text evidence="1">Hydrolyzes indole-3-acetamide (IAM) into indole-3-acetic acid (IAA).</text>
</comment>
<organism evidence="13 14">
    <name type="scientific">Bartonella acomydis</name>
    <dbReference type="NCBI Taxonomy" id="686234"/>
    <lineage>
        <taxon>Bacteria</taxon>
        <taxon>Pseudomonadati</taxon>
        <taxon>Pseudomonadota</taxon>
        <taxon>Alphaproteobacteria</taxon>
        <taxon>Hyphomicrobiales</taxon>
        <taxon>Bartonellaceae</taxon>
        <taxon>Bartonella</taxon>
    </lineage>
</organism>
<evidence type="ECO:0000256" key="4">
    <source>
        <dbReference type="ARBA" id="ARBA00012739"/>
    </source>
</evidence>
<dbReference type="InterPro" id="IPR004412">
    <property type="entry name" value="GatA"/>
</dbReference>
<keyword evidence="9 11" id="KW-0648">Protein biosynthesis</keyword>
<dbReference type="RefSeq" id="WP_345096004.1">
    <property type="nucleotide sequence ID" value="NZ_BAABIY010000002.1"/>
</dbReference>
<dbReference type="PANTHER" id="PTHR11895">
    <property type="entry name" value="TRANSAMIDASE"/>
    <property type="match status" value="1"/>
</dbReference>
<feature type="domain" description="Amidase" evidence="12">
    <location>
        <begin position="25"/>
        <end position="471"/>
    </location>
</feature>